<dbReference type="GO" id="GO:0005524">
    <property type="term" value="F:ATP binding"/>
    <property type="evidence" value="ECO:0007669"/>
    <property type="project" value="UniProtKB-KW"/>
</dbReference>
<dbReference type="Pfam" id="PF01288">
    <property type="entry name" value="HPPK"/>
    <property type="match status" value="1"/>
</dbReference>
<evidence type="ECO:0000256" key="12">
    <source>
        <dbReference type="ARBA" id="ARBA00023239"/>
    </source>
</evidence>
<evidence type="ECO:0000256" key="7">
    <source>
        <dbReference type="ARBA" id="ARBA00022679"/>
    </source>
</evidence>
<dbReference type="SUPFAM" id="SSF55620">
    <property type="entry name" value="Tetrahydrobiopterin biosynthesis enzymes-like"/>
    <property type="match status" value="1"/>
</dbReference>
<evidence type="ECO:0000256" key="3">
    <source>
        <dbReference type="ARBA" id="ARBA00005013"/>
    </source>
</evidence>
<dbReference type="CDD" id="cd00483">
    <property type="entry name" value="HPPK"/>
    <property type="match status" value="1"/>
</dbReference>
<comment type="catalytic activity">
    <reaction evidence="1">
        <text>6-hydroxymethyl-7,8-dihydropterin + ATP = (7,8-dihydropterin-6-yl)methyl diphosphate + AMP + H(+)</text>
        <dbReference type="Rhea" id="RHEA:11412"/>
        <dbReference type="ChEBI" id="CHEBI:15378"/>
        <dbReference type="ChEBI" id="CHEBI:30616"/>
        <dbReference type="ChEBI" id="CHEBI:44841"/>
        <dbReference type="ChEBI" id="CHEBI:72950"/>
        <dbReference type="ChEBI" id="CHEBI:456215"/>
        <dbReference type="EC" id="2.7.6.3"/>
    </reaction>
</comment>
<comment type="pathway">
    <text evidence="4">Cofactor biosynthesis; tetrahydrofolate biosynthesis; 2-amino-4-hydroxy-6-hydroxymethyl-7,8-dihydropteridine diphosphate from 7,8-dihydroneopterin triphosphate: step 4/4.</text>
</comment>
<sequence>MTDRIVLSGVSGTGFHGVFDHEKRNGQIFVVDVAIDADLAAAGRSDDLSKTVNYGEIGAVVHERIEGEPFDLIERLASVIAQDVLAGHRLVDEVTVTVHKPQAPVGVPFADVTVSVARRRDPVPVVIALGANLGDAQGALMSAVASIMDLAGVAAVQVSDVVETDPVGGPDQPVYLNQVVTATTWWSAPRLLASLHRIEAEHGRVREIRWGARTLDLDLIQYGTPGMESEWRSESEDLMLPHPRAHERGFVLVPWLDVDPDARLRVGEQVVAVADRLDAVETSGVRPLAEERTDCGCGAGGCGS</sequence>
<name>N0E1U7_9MICO</name>
<dbReference type="Gene3D" id="3.30.1130.10">
    <property type="match status" value="1"/>
</dbReference>
<dbReference type="GO" id="GO:0004150">
    <property type="term" value="F:dihydroneopterin aldolase activity"/>
    <property type="evidence" value="ECO:0007669"/>
    <property type="project" value="UniProtKB-UniRule"/>
</dbReference>
<dbReference type="RefSeq" id="WP_010851743.1">
    <property type="nucleotide sequence ID" value="NZ_HF570956.1"/>
</dbReference>
<organism evidence="15 16">
    <name type="scientific">Phycicoccus elongatus Lp2</name>
    <dbReference type="NCBI Taxonomy" id="1193181"/>
    <lineage>
        <taxon>Bacteria</taxon>
        <taxon>Bacillati</taxon>
        <taxon>Actinomycetota</taxon>
        <taxon>Actinomycetes</taxon>
        <taxon>Micrococcales</taxon>
        <taxon>Intrasporangiaceae</taxon>
        <taxon>Phycicoccus</taxon>
    </lineage>
</organism>
<evidence type="ECO:0000259" key="14">
    <source>
        <dbReference type="PROSITE" id="PS00794"/>
    </source>
</evidence>
<evidence type="ECO:0000256" key="9">
    <source>
        <dbReference type="ARBA" id="ARBA00022777"/>
    </source>
</evidence>
<keyword evidence="7" id="KW-0808">Transferase</keyword>
<accession>N0E1U7</accession>
<comment type="caution">
    <text evidence="15">The sequence shown here is derived from an EMBL/GenBank/DDBJ whole genome shotgun (WGS) entry which is preliminary data.</text>
</comment>
<comment type="similarity">
    <text evidence="6">In the N-terminal section; belongs to the DHNA family.</text>
</comment>
<dbReference type="NCBIfam" id="TIGR01498">
    <property type="entry name" value="folK"/>
    <property type="match status" value="1"/>
</dbReference>
<gene>
    <name evidence="15" type="ORF">BN10_1210030</name>
</gene>
<dbReference type="EC" id="2.7.6.3" evidence="13"/>
<dbReference type="InterPro" id="IPR043133">
    <property type="entry name" value="GTP-CH-I_C/QueF"/>
</dbReference>
<dbReference type="InterPro" id="IPR006157">
    <property type="entry name" value="FolB_dom"/>
</dbReference>
<evidence type="ECO:0000256" key="1">
    <source>
        <dbReference type="ARBA" id="ARBA00000198"/>
    </source>
</evidence>
<protein>
    <recommendedName>
        <fullName evidence="13">Bifunctional folate synthesis protein</fullName>
    </recommendedName>
    <domain>
        <recommendedName>
            <fullName evidence="13">Dihydroneopterin aldolase</fullName>
            <shortName evidence="13">DHNA</shortName>
            <ecNumber evidence="13">4.1.2.25</ecNumber>
        </recommendedName>
        <alternativeName>
            <fullName evidence="13">7,8-dihydroneopterin aldolase</fullName>
        </alternativeName>
    </domain>
    <domain>
        <recommendedName>
            <fullName evidence="13">2-amino-4-hydroxy-6-hydroxymethyldihydropteridine pyrophosphokinase</fullName>
            <ecNumber evidence="13">2.7.6.3</ecNumber>
        </recommendedName>
        <alternativeName>
            <fullName evidence="13">6-hydroxymethyl-7,8-dihydropterin pyrophosphokinase</fullName>
            <shortName evidence="13">PPPK</shortName>
        </alternativeName>
        <alternativeName>
            <fullName evidence="13">7,8-dihydro-6-hydroxymethylpterin pyrophosphokinase</fullName>
            <shortName evidence="13">HPPK</shortName>
        </alternativeName>
    </domain>
</protein>
<dbReference type="CDD" id="cd00534">
    <property type="entry name" value="DHNA_DHNTPE"/>
    <property type="match status" value="1"/>
</dbReference>
<dbReference type="InterPro" id="IPR006156">
    <property type="entry name" value="Dihydroneopterin_aldolase"/>
</dbReference>
<dbReference type="OrthoDB" id="9808041at2"/>
<dbReference type="NCBIfam" id="TIGR00525">
    <property type="entry name" value="folB"/>
    <property type="match status" value="1"/>
</dbReference>
<dbReference type="eggNOG" id="COG0801">
    <property type="taxonomic scope" value="Bacteria"/>
</dbReference>
<feature type="domain" description="7,8-dihydro-6-hydroxymethylpterin-pyrophosphokinase" evidence="14">
    <location>
        <begin position="209"/>
        <end position="220"/>
    </location>
</feature>
<comment type="function">
    <text evidence="13">Catalyzes the conversion of 7,8-dihydroneopterin to 6-hydroxymethyl-7,8-dihydropterin.</text>
</comment>
<dbReference type="eggNOG" id="COG1539">
    <property type="taxonomic scope" value="Bacteria"/>
</dbReference>
<dbReference type="PROSITE" id="PS00794">
    <property type="entry name" value="HPPK"/>
    <property type="match status" value="1"/>
</dbReference>
<dbReference type="Proteomes" id="UP000013167">
    <property type="component" value="Unassembled WGS sequence"/>
</dbReference>
<dbReference type="InterPro" id="IPR035907">
    <property type="entry name" value="Hppk_sf"/>
</dbReference>
<evidence type="ECO:0000256" key="2">
    <source>
        <dbReference type="ARBA" id="ARBA00001353"/>
    </source>
</evidence>
<dbReference type="UniPathway" id="UPA00077">
    <property type="reaction ID" value="UER00154"/>
</dbReference>
<evidence type="ECO:0000256" key="10">
    <source>
        <dbReference type="ARBA" id="ARBA00022840"/>
    </source>
</evidence>
<comment type="catalytic activity">
    <reaction evidence="2 13">
        <text>7,8-dihydroneopterin = 6-hydroxymethyl-7,8-dihydropterin + glycolaldehyde</text>
        <dbReference type="Rhea" id="RHEA:10540"/>
        <dbReference type="ChEBI" id="CHEBI:17001"/>
        <dbReference type="ChEBI" id="CHEBI:17071"/>
        <dbReference type="ChEBI" id="CHEBI:44841"/>
        <dbReference type="EC" id="4.1.2.25"/>
    </reaction>
</comment>
<dbReference type="EMBL" id="CAIZ01000026">
    <property type="protein sequence ID" value="CCH68889.1"/>
    <property type="molecule type" value="Genomic_DNA"/>
</dbReference>
<dbReference type="GO" id="GO:0016301">
    <property type="term" value="F:kinase activity"/>
    <property type="evidence" value="ECO:0007669"/>
    <property type="project" value="UniProtKB-KW"/>
</dbReference>
<keyword evidence="16" id="KW-1185">Reference proteome</keyword>
<keyword evidence="10" id="KW-0067">ATP-binding</keyword>
<dbReference type="GO" id="GO:0046654">
    <property type="term" value="P:tetrahydrofolate biosynthetic process"/>
    <property type="evidence" value="ECO:0007669"/>
    <property type="project" value="UniProtKB-UniRule"/>
</dbReference>
<evidence type="ECO:0000256" key="11">
    <source>
        <dbReference type="ARBA" id="ARBA00022909"/>
    </source>
</evidence>
<dbReference type="EC" id="4.1.2.25" evidence="13"/>
<keyword evidence="12 13" id="KW-0456">Lyase</keyword>
<dbReference type="SUPFAM" id="SSF55083">
    <property type="entry name" value="6-hydroxymethyl-7,8-dihydropterin pyrophosphokinase, HPPK"/>
    <property type="match status" value="1"/>
</dbReference>
<keyword evidence="11 13" id="KW-0289">Folate biosynthesis</keyword>
<dbReference type="PANTHER" id="PTHR43071">
    <property type="entry name" value="2-AMINO-4-HYDROXY-6-HYDROXYMETHYLDIHYDROPTERIDINE PYROPHOSPHOKINASE"/>
    <property type="match status" value="1"/>
</dbReference>
<evidence type="ECO:0000256" key="8">
    <source>
        <dbReference type="ARBA" id="ARBA00022741"/>
    </source>
</evidence>
<dbReference type="FunFam" id="3.30.1130.10:FF:000003">
    <property type="entry name" value="7,8-dihydroneopterin aldolase"/>
    <property type="match status" value="1"/>
</dbReference>
<comment type="similarity">
    <text evidence="5 13">Belongs to the DHNA family.</text>
</comment>
<dbReference type="NCBIfam" id="TIGR00526">
    <property type="entry name" value="folB_dom"/>
    <property type="match status" value="1"/>
</dbReference>
<dbReference type="HOGENOM" id="CLU_023499_1_0_11"/>
<comment type="pathway">
    <text evidence="3 13">Cofactor biosynthesis; tetrahydrofolate biosynthesis; 2-amino-4-hydroxy-6-hydroxymethyl-7,8-dihydropteridine diphosphate from 7,8-dihydroneopterin triphosphate: step 3/4.</text>
</comment>
<dbReference type="Gene3D" id="3.30.70.560">
    <property type="entry name" value="7,8-Dihydro-6-hydroxymethylpterin-pyrophosphokinase HPPK"/>
    <property type="match status" value="1"/>
</dbReference>
<dbReference type="Pfam" id="PF02152">
    <property type="entry name" value="FolB"/>
    <property type="match status" value="1"/>
</dbReference>
<dbReference type="SMART" id="SM00905">
    <property type="entry name" value="FolB"/>
    <property type="match status" value="1"/>
</dbReference>
<dbReference type="AlphaFoldDB" id="N0E1U7"/>
<dbReference type="GO" id="GO:0046656">
    <property type="term" value="P:folic acid biosynthetic process"/>
    <property type="evidence" value="ECO:0007669"/>
    <property type="project" value="UniProtKB-UniRule"/>
</dbReference>
<proteinExistence type="inferred from homology"/>
<dbReference type="InterPro" id="IPR000550">
    <property type="entry name" value="Hppk"/>
</dbReference>
<dbReference type="GO" id="GO:0003848">
    <property type="term" value="F:2-amino-4-hydroxy-6-hydroxymethyldihydropteridine diphosphokinase activity"/>
    <property type="evidence" value="ECO:0007669"/>
    <property type="project" value="UniProtKB-EC"/>
</dbReference>
<evidence type="ECO:0000313" key="15">
    <source>
        <dbReference type="EMBL" id="CCH68889.1"/>
    </source>
</evidence>
<keyword evidence="9" id="KW-0418">Kinase</keyword>
<dbReference type="PANTHER" id="PTHR43071:SF1">
    <property type="entry name" value="2-AMINO-4-HYDROXY-6-HYDROXYMETHYLDIHYDROPTERIDINE PYROPHOSPHOKINASE"/>
    <property type="match status" value="1"/>
</dbReference>
<dbReference type="STRING" id="1193181.BN10_1210030"/>
<evidence type="ECO:0000256" key="5">
    <source>
        <dbReference type="ARBA" id="ARBA00005708"/>
    </source>
</evidence>
<evidence type="ECO:0000256" key="13">
    <source>
        <dbReference type="RuleBase" id="RU362079"/>
    </source>
</evidence>
<evidence type="ECO:0000256" key="6">
    <source>
        <dbReference type="ARBA" id="ARBA00009640"/>
    </source>
</evidence>
<evidence type="ECO:0000313" key="16">
    <source>
        <dbReference type="Proteomes" id="UP000013167"/>
    </source>
</evidence>
<evidence type="ECO:0000256" key="4">
    <source>
        <dbReference type="ARBA" id="ARBA00005051"/>
    </source>
</evidence>
<keyword evidence="8" id="KW-0547">Nucleotide-binding</keyword>
<reference evidence="15 16" key="1">
    <citation type="journal article" date="2013" name="ISME J.">
        <title>A metabolic model for members of the genus Tetrasphaera involved in enhanced biological phosphorus removal.</title>
        <authorList>
            <person name="Kristiansen R."/>
            <person name="Nguyen H.T.T."/>
            <person name="Saunders A.M."/>
            <person name="Nielsen J.L."/>
            <person name="Wimmer R."/>
            <person name="Le V.Q."/>
            <person name="McIlroy S.J."/>
            <person name="Petrovski S."/>
            <person name="Seviour R.J."/>
            <person name="Calteau A."/>
            <person name="Nielsen K.L."/>
            <person name="Nielsen P.H."/>
        </authorList>
    </citation>
    <scope>NUCLEOTIDE SEQUENCE [LARGE SCALE GENOMIC DNA]</scope>
    <source>
        <strain evidence="15 16">Lp2</strain>
    </source>
</reference>